<organism evidence="1 2">
    <name type="scientific">Racocetra fulgida</name>
    <dbReference type="NCBI Taxonomy" id="60492"/>
    <lineage>
        <taxon>Eukaryota</taxon>
        <taxon>Fungi</taxon>
        <taxon>Fungi incertae sedis</taxon>
        <taxon>Mucoromycota</taxon>
        <taxon>Glomeromycotina</taxon>
        <taxon>Glomeromycetes</taxon>
        <taxon>Diversisporales</taxon>
        <taxon>Gigasporaceae</taxon>
        <taxon>Racocetra</taxon>
    </lineage>
</organism>
<dbReference type="EMBL" id="CAJVPZ010060587">
    <property type="protein sequence ID" value="CAG8790333.1"/>
    <property type="molecule type" value="Genomic_DNA"/>
</dbReference>
<gene>
    <name evidence="1" type="ORF">RFULGI_LOCUS16680</name>
</gene>
<reference evidence="1" key="1">
    <citation type="submission" date="2021-06" db="EMBL/GenBank/DDBJ databases">
        <authorList>
            <person name="Kallberg Y."/>
            <person name="Tangrot J."/>
            <person name="Rosling A."/>
        </authorList>
    </citation>
    <scope>NUCLEOTIDE SEQUENCE</scope>
    <source>
        <strain evidence="1">IN212</strain>
    </source>
</reference>
<keyword evidence="2" id="KW-1185">Reference proteome</keyword>
<dbReference type="AlphaFoldDB" id="A0A9N9P0C0"/>
<evidence type="ECO:0000313" key="1">
    <source>
        <dbReference type="EMBL" id="CAG8790333.1"/>
    </source>
</evidence>
<evidence type="ECO:0000313" key="2">
    <source>
        <dbReference type="Proteomes" id="UP000789396"/>
    </source>
</evidence>
<proteinExistence type="predicted"/>
<protein>
    <submittedName>
        <fullName evidence="1">13455_t:CDS:1</fullName>
    </submittedName>
</protein>
<feature type="non-terminal residue" evidence="1">
    <location>
        <position position="129"/>
    </location>
</feature>
<name>A0A9N9P0C0_9GLOM</name>
<dbReference type="Proteomes" id="UP000789396">
    <property type="component" value="Unassembled WGS sequence"/>
</dbReference>
<sequence length="129" mass="15227">MPSYEFFEEVSSQKTFVEIKSQDMYIEDTEMNLQHKFENFIPDLEILNDKENSQEITKVMSKQVQILSQQKMSSHEFFERASSQEAFVEMEPQDIKLDAIHTDFPESLSLDNTELHNSKLDNRELNSKK</sequence>
<accession>A0A9N9P0C0</accession>
<comment type="caution">
    <text evidence="1">The sequence shown here is derived from an EMBL/GenBank/DDBJ whole genome shotgun (WGS) entry which is preliminary data.</text>
</comment>